<dbReference type="Proteomes" id="UP000791080">
    <property type="component" value="Unassembled WGS sequence"/>
</dbReference>
<feature type="region of interest" description="Disordered" evidence="1">
    <location>
        <begin position="1"/>
        <end position="20"/>
    </location>
</feature>
<accession>A0ABT1JLL1</accession>
<feature type="transmembrane region" description="Helical" evidence="2">
    <location>
        <begin position="62"/>
        <end position="81"/>
    </location>
</feature>
<keyword evidence="4" id="KW-1185">Reference proteome</keyword>
<reference evidence="3 4" key="1">
    <citation type="submission" date="2022-06" db="EMBL/GenBank/DDBJ databases">
        <title>Genomic Encyclopedia of Type Strains, Phase I: the one thousand microbial genomes (KMG-I) project.</title>
        <authorList>
            <person name="Kyrpides N."/>
        </authorList>
    </citation>
    <scope>NUCLEOTIDE SEQUENCE [LARGE SCALE GENOMIC DNA]</scope>
    <source>
        <strain evidence="3 4">DSM 43889</strain>
    </source>
</reference>
<keyword evidence="2" id="KW-0472">Membrane</keyword>
<evidence type="ECO:0000313" key="3">
    <source>
        <dbReference type="EMBL" id="MCP2333043.1"/>
    </source>
</evidence>
<feature type="transmembrane region" description="Helical" evidence="2">
    <location>
        <begin position="24"/>
        <end position="42"/>
    </location>
</feature>
<keyword evidence="2" id="KW-1133">Transmembrane helix</keyword>
<dbReference type="RefSeq" id="WP_051313573.1">
    <property type="nucleotide sequence ID" value="NZ_AUBJ02000001.1"/>
</dbReference>
<sequence length="83" mass="9374">MRWSERTGPTRPAEDQDRARRRSLTRLVVGLLLGVLAVVFIVQNRDEVAIRLLVPVVDLPLWTALAGVLVLGMLIGALWVYRR</sequence>
<evidence type="ECO:0000256" key="1">
    <source>
        <dbReference type="SAM" id="MobiDB-lite"/>
    </source>
</evidence>
<name>A0ABT1JLL1_ACTCY</name>
<proteinExistence type="predicted"/>
<gene>
    <name evidence="3" type="ORF">G443_003313</name>
</gene>
<organism evidence="3 4">
    <name type="scientific">Actinoalloteichus caeruleus DSM 43889</name>
    <dbReference type="NCBI Taxonomy" id="1120930"/>
    <lineage>
        <taxon>Bacteria</taxon>
        <taxon>Bacillati</taxon>
        <taxon>Actinomycetota</taxon>
        <taxon>Actinomycetes</taxon>
        <taxon>Pseudonocardiales</taxon>
        <taxon>Pseudonocardiaceae</taxon>
        <taxon>Actinoalloteichus</taxon>
        <taxon>Actinoalloteichus cyanogriseus</taxon>
    </lineage>
</organism>
<evidence type="ECO:0000313" key="4">
    <source>
        <dbReference type="Proteomes" id="UP000791080"/>
    </source>
</evidence>
<evidence type="ECO:0000256" key="2">
    <source>
        <dbReference type="SAM" id="Phobius"/>
    </source>
</evidence>
<comment type="caution">
    <text evidence="3">The sequence shown here is derived from an EMBL/GenBank/DDBJ whole genome shotgun (WGS) entry which is preliminary data.</text>
</comment>
<keyword evidence="2" id="KW-0812">Transmembrane</keyword>
<dbReference type="EMBL" id="AUBJ02000001">
    <property type="protein sequence ID" value="MCP2333043.1"/>
    <property type="molecule type" value="Genomic_DNA"/>
</dbReference>
<protein>
    <recommendedName>
        <fullName evidence="5">DUF1049 family protein</fullName>
    </recommendedName>
</protein>
<evidence type="ECO:0008006" key="5">
    <source>
        <dbReference type="Google" id="ProtNLM"/>
    </source>
</evidence>